<dbReference type="Proteomes" id="UP001501442">
    <property type="component" value="Unassembled WGS sequence"/>
</dbReference>
<reference evidence="3" key="1">
    <citation type="journal article" date="2019" name="Int. J. Syst. Evol. Microbiol.">
        <title>The Global Catalogue of Microorganisms (GCM) 10K type strain sequencing project: providing services to taxonomists for standard genome sequencing and annotation.</title>
        <authorList>
            <consortium name="The Broad Institute Genomics Platform"/>
            <consortium name="The Broad Institute Genome Sequencing Center for Infectious Disease"/>
            <person name="Wu L."/>
            <person name="Ma J."/>
        </authorList>
    </citation>
    <scope>NUCLEOTIDE SEQUENCE [LARGE SCALE GENOMIC DNA]</scope>
    <source>
        <strain evidence="3">JCM 17939</strain>
    </source>
</reference>
<name>A0ABP8UF55_9ACTN</name>
<evidence type="ECO:0000259" key="1">
    <source>
        <dbReference type="Pfam" id="PF14200"/>
    </source>
</evidence>
<organism evidence="2 3">
    <name type="scientific">Actinoallomurus vinaceus</name>
    <dbReference type="NCBI Taxonomy" id="1080074"/>
    <lineage>
        <taxon>Bacteria</taxon>
        <taxon>Bacillati</taxon>
        <taxon>Actinomycetota</taxon>
        <taxon>Actinomycetes</taxon>
        <taxon>Streptosporangiales</taxon>
        <taxon>Thermomonosporaceae</taxon>
        <taxon>Actinoallomurus</taxon>
    </lineage>
</organism>
<dbReference type="Gene3D" id="2.80.10.50">
    <property type="match status" value="1"/>
</dbReference>
<accession>A0ABP8UF55</accession>
<keyword evidence="3" id="KW-1185">Reference proteome</keyword>
<comment type="caution">
    <text evidence="2">The sequence shown here is derived from an EMBL/GenBank/DDBJ whole genome shotgun (WGS) entry which is preliminary data.</text>
</comment>
<evidence type="ECO:0000313" key="3">
    <source>
        <dbReference type="Proteomes" id="UP001501442"/>
    </source>
</evidence>
<dbReference type="SUPFAM" id="SSF50370">
    <property type="entry name" value="Ricin B-like lectins"/>
    <property type="match status" value="1"/>
</dbReference>
<dbReference type="Pfam" id="PF14200">
    <property type="entry name" value="RicinB_lectin_2"/>
    <property type="match status" value="1"/>
</dbReference>
<proteinExistence type="predicted"/>
<dbReference type="InterPro" id="IPR035992">
    <property type="entry name" value="Ricin_B-like_lectins"/>
</dbReference>
<protein>
    <recommendedName>
        <fullName evidence="1">Ricin B lectin domain-containing protein</fullName>
    </recommendedName>
</protein>
<sequence length="185" mass="19154">MRVLDRPGGRVVAGRAAAGARRFAVAAATAAAVLSTGLGGAVPAQAHGAVTPGTAAVIPPGPFSIENVGFRGQALTADAQSNTVVGSRAGETATQQWTVTFAEGAYTIKNVQTGQYVDSDGDRVVLQDAPARWNLVPQPGHHYVIRKSGEGRVMSLTGGSDGAPVQLRHYAGANQQWVMILRRVD</sequence>
<dbReference type="RefSeq" id="WP_345433001.1">
    <property type="nucleotide sequence ID" value="NZ_BAABHK010000006.1"/>
</dbReference>
<dbReference type="EMBL" id="BAABHK010000006">
    <property type="protein sequence ID" value="GAA4628652.1"/>
    <property type="molecule type" value="Genomic_DNA"/>
</dbReference>
<gene>
    <name evidence="2" type="ORF">GCM10023196_045930</name>
</gene>
<dbReference type="InterPro" id="IPR000772">
    <property type="entry name" value="Ricin_B_lectin"/>
</dbReference>
<feature type="domain" description="Ricin B lectin" evidence="1">
    <location>
        <begin position="94"/>
        <end position="167"/>
    </location>
</feature>
<evidence type="ECO:0000313" key="2">
    <source>
        <dbReference type="EMBL" id="GAA4628652.1"/>
    </source>
</evidence>